<dbReference type="Gene3D" id="3.30.70.1820">
    <property type="entry name" value="L1 transposable element, RRM domain"/>
    <property type="match status" value="1"/>
</dbReference>
<dbReference type="Proteomes" id="UP001549921">
    <property type="component" value="Unassembled WGS sequence"/>
</dbReference>
<evidence type="ECO:0000256" key="2">
    <source>
        <dbReference type="SAM" id="MobiDB-lite"/>
    </source>
</evidence>
<name>A0ABD0SAG1_LOXSC</name>
<feature type="domain" description="FP protein C-terminal" evidence="3">
    <location>
        <begin position="213"/>
        <end position="257"/>
    </location>
</feature>
<dbReference type="InterPro" id="IPR057251">
    <property type="entry name" value="FP_C"/>
</dbReference>
<evidence type="ECO:0000256" key="1">
    <source>
        <dbReference type="SAM" id="Coils"/>
    </source>
</evidence>
<comment type="caution">
    <text evidence="4">The sequence shown here is derived from an EMBL/GenBank/DDBJ whole genome shotgun (WGS) entry which is preliminary data.</text>
</comment>
<organism evidence="4 5">
    <name type="scientific">Loxostege sticticalis</name>
    <name type="common">Beet webworm moth</name>
    <dbReference type="NCBI Taxonomy" id="481309"/>
    <lineage>
        <taxon>Eukaryota</taxon>
        <taxon>Metazoa</taxon>
        <taxon>Ecdysozoa</taxon>
        <taxon>Arthropoda</taxon>
        <taxon>Hexapoda</taxon>
        <taxon>Insecta</taxon>
        <taxon>Pterygota</taxon>
        <taxon>Neoptera</taxon>
        <taxon>Endopterygota</taxon>
        <taxon>Lepidoptera</taxon>
        <taxon>Glossata</taxon>
        <taxon>Ditrysia</taxon>
        <taxon>Pyraloidea</taxon>
        <taxon>Crambidae</taxon>
        <taxon>Pyraustinae</taxon>
        <taxon>Loxostege</taxon>
    </lineage>
</organism>
<gene>
    <name evidence="4" type="ORF">ABMA28_010325</name>
</gene>
<feature type="compositionally biased region" description="Polar residues" evidence="2">
    <location>
        <begin position="1"/>
        <end position="19"/>
    </location>
</feature>
<reference evidence="4 5" key="1">
    <citation type="submission" date="2024-06" db="EMBL/GenBank/DDBJ databases">
        <title>A chromosome-level genome assembly of beet webworm, Loxostege sticticalis.</title>
        <authorList>
            <person name="Zhang Y."/>
        </authorList>
    </citation>
    <scope>NUCLEOTIDE SEQUENCE [LARGE SCALE GENOMIC DNA]</scope>
    <source>
        <strain evidence="4">AQ028</strain>
        <tissue evidence="4">Male pupae</tissue>
    </source>
</reference>
<protein>
    <recommendedName>
        <fullName evidence="3">FP protein C-terminal domain-containing protein</fullName>
    </recommendedName>
</protein>
<feature type="region of interest" description="Disordered" evidence="2">
    <location>
        <begin position="1"/>
        <end position="28"/>
    </location>
</feature>
<keyword evidence="1" id="KW-0175">Coiled coil</keyword>
<feature type="coiled-coil region" evidence="1">
    <location>
        <begin position="32"/>
        <end position="105"/>
    </location>
</feature>
<evidence type="ECO:0000313" key="5">
    <source>
        <dbReference type="Proteomes" id="UP001549921"/>
    </source>
</evidence>
<proteinExistence type="predicted"/>
<evidence type="ECO:0000313" key="4">
    <source>
        <dbReference type="EMBL" id="KAL0811045.1"/>
    </source>
</evidence>
<evidence type="ECO:0000259" key="3">
    <source>
        <dbReference type="Pfam" id="PF25298"/>
    </source>
</evidence>
<dbReference type="AlphaFoldDB" id="A0ABD0SAG1"/>
<sequence>MNTNMSFHGTRSQLQATKSKLTEKSPPKCTETSALIAEVRQLRQEITEVKQQNLEIKLQMSSLSETLEHTLNEQSKQLQRAELQIATLKSTVGALQLQLAEKEQESMKNHVEITGIPEQNKENLSHIVMVASQKIGVSLAESDIEDVIRVGKNTPLTLNSEPQNKRPRPIVLKLIRKCKRDEILNCAKSRRNVTSEDVVSGNPTQVFFNERLTKENRRLFRGARLRAHEYGFRYCWVRSGYIYVRKEDGKPAIRITSHLVLDEKVGLAKSVQETAAQE</sequence>
<dbReference type="Pfam" id="PF25298">
    <property type="entry name" value="Baculo_FP_2nd"/>
    <property type="match status" value="1"/>
</dbReference>
<accession>A0ABD0SAG1</accession>
<dbReference type="EMBL" id="JBEDNZ010000025">
    <property type="protein sequence ID" value="KAL0811045.1"/>
    <property type="molecule type" value="Genomic_DNA"/>
</dbReference>